<dbReference type="Proteomes" id="UP000435357">
    <property type="component" value="Unassembled WGS sequence"/>
</dbReference>
<evidence type="ECO:0000256" key="4">
    <source>
        <dbReference type="ARBA" id="ARBA00008391"/>
    </source>
</evidence>
<dbReference type="InterPro" id="IPR005904">
    <property type="entry name" value="Hxn_phspho_trans"/>
</dbReference>
<evidence type="ECO:0000256" key="5">
    <source>
        <dbReference type="ARBA" id="ARBA00011895"/>
    </source>
</evidence>
<dbReference type="GO" id="GO:0004422">
    <property type="term" value="F:hypoxanthine phosphoribosyltransferase activity"/>
    <property type="evidence" value="ECO:0007669"/>
    <property type="project" value="InterPro"/>
</dbReference>
<name>A0A6N6M1Y3_9FLAO</name>
<organism evidence="17 18">
    <name type="scientific">Salibacter halophilus</name>
    <dbReference type="NCBI Taxonomy" id="1803916"/>
    <lineage>
        <taxon>Bacteria</taxon>
        <taxon>Pseudomonadati</taxon>
        <taxon>Bacteroidota</taxon>
        <taxon>Flavobacteriia</taxon>
        <taxon>Flavobacteriales</taxon>
        <taxon>Salibacteraceae</taxon>
        <taxon>Salibacter</taxon>
    </lineage>
</organism>
<keyword evidence="10 15" id="KW-0660">Purine salvage</keyword>
<evidence type="ECO:0000256" key="3">
    <source>
        <dbReference type="ARBA" id="ARBA00004669"/>
    </source>
</evidence>
<comment type="subcellular location">
    <subcellularLocation>
        <location evidence="2 15">Cytoplasm</location>
    </subcellularLocation>
</comment>
<dbReference type="CDD" id="cd06223">
    <property type="entry name" value="PRTases_typeI"/>
    <property type="match status" value="1"/>
</dbReference>
<dbReference type="GO" id="GO:0006166">
    <property type="term" value="P:purine ribonucleoside salvage"/>
    <property type="evidence" value="ECO:0007669"/>
    <property type="project" value="UniProtKB-KW"/>
</dbReference>
<keyword evidence="9 15" id="KW-0479">Metal-binding</keyword>
<dbReference type="GO" id="GO:0032264">
    <property type="term" value="P:IMP salvage"/>
    <property type="evidence" value="ECO:0007669"/>
    <property type="project" value="UniProtKB-UniPathway"/>
</dbReference>
<dbReference type="GO" id="GO:0032263">
    <property type="term" value="P:GMP salvage"/>
    <property type="evidence" value="ECO:0007669"/>
    <property type="project" value="TreeGrafter"/>
</dbReference>
<keyword evidence="12 15" id="KW-0460">Magnesium</keyword>
<dbReference type="SUPFAM" id="SSF53271">
    <property type="entry name" value="PRTase-like"/>
    <property type="match status" value="1"/>
</dbReference>
<dbReference type="InterPro" id="IPR000836">
    <property type="entry name" value="PRTase_dom"/>
</dbReference>
<comment type="cofactor">
    <cofactor evidence="1 15">
        <name>Mg(2+)</name>
        <dbReference type="ChEBI" id="CHEBI:18420"/>
    </cofactor>
</comment>
<comment type="similarity">
    <text evidence="4 15">Belongs to the purine/pyrimidine phosphoribosyltransferase family.</text>
</comment>
<evidence type="ECO:0000256" key="8">
    <source>
        <dbReference type="ARBA" id="ARBA00022679"/>
    </source>
</evidence>
<evidence type="ECO:0000256" key="2">
    <source>
        <dbReference type="ARBA" id="ARBA00004496"/>
    </source>
</evidence>
<sequence length="179" mass="19997">MGLIRIKDKQFEPFITHDEIEKRIVDVASKINDDYAGQTPIFLPVLNGAFMFSADLMKHVELDCEIQFVKCASYSGTESTGKVKQLIGAPTDIEGQSIVIIEDIVDTGRTIDVLVNELKKHNPASITICSLLLKPDSYKLGHKIDYALFKIPNDFIIGYGLDYDGAGRNLKDIYKIVED</sequence>
<protein>
    <recommendedName>
        <fullName evidence="5 15">Hypoxanthine phosphoribosyltransferase</fullName>
        <ecNumber evidence="5 15">2.4.2.8</ecNumber>
    </recommendedName>
</protein>
<dbReference type="NCBIfam" id="TIGR01203">
    <property type="entry name" value="HGPRTase"/>
    <property type="match status" value="1"/>
</dbReference>
<feature type="domain" description="Phosphoribosyltransferase" evidence="16">
    <location>
        <begin position="18"/>
        <end position="163"/>
    </location>
</feature>
<evidence type="ECO:0000313" key="17">
    <source>
        <dbReference type="EMBL" id="KAB1062168.1"/>
    </source>
</evidence>
<dbReference type="GO" id="GO:0000287">
    <property type="term" value="F:magnesium ion binding"/>
    <property type="evidence" value="ECO:0007669"/>
    <property type="project" value="TreeGrafter"/>
</dbReference>
<dbReference type="OrthoDB" id="9802824at2"/>
<evidence type="ECO:0000256" key="6">
    <source>
        <dbReference type="ARBA" id="ARBA00022490"/>
    </source>
</evidence>
<keyword evidence="6 15" id="KW-0963">Cytoplasm</keyword>
<keyword evidence="7 15" id="KW-0328">Glycosyltransferase</keyword>
<comment type="caution">
    <text evidence="17">The sequence shown here is derived from an EMBL/GenBank/DDBJ whole genome shotgun (WGS) entry which is preliminary data.</text>
</comment>
<evidence type="ECO:0000313" key="18">
    <source>
        <dbReference type="Proteomes" id="UP000435357"/>
    </source>
</evidence>
<evidence type="ECO:0000256" key="10">
    <source>
        <dbReference type="ARBA" id="ARBA00022726"/>
    </source>
</evidence>
<dbReference type="InterPro" id="IPR050408">
    <property type="entry name" value="HGPRT"/>
</dbReference>
<evidence type="ECO:0000256" key="7">
    <source>
        <dbReference type="ARBA" id="ARBA00022676"/>
    </source>
</evidence>
<dbReference type="AlphaFoldDB" id="A0A6N6M1Y3"/>
<evidence type="ECO:0000256" key="9">
    <source>
        <dbReference type="ARBA" id="ARBA00022723"/>
    </source>
</evidence>
<dbReference type="EC" id="2.4.2.8" evidence="5 15"/>
<evidence type="ECO:0000256" key="1">
    <source>
        <dbReference type="ARBA" id="ARBA00001946"/>
    </source>
</evidence>
<comment type="pathway">
    <text evidence="3 15">Purine metabolism; IMP biosynthesis via salvage pathway; IMP from hypoxanthine: step 1/1.</text>
</comment>
<comment type="catalytic activity">
    <reaction evidence="14">
        <text>IMP + diphosphate = hypoxanthine + 5-phospho-alpha-D-ribose 1-diphosphate</text>
        <dbReference type="Rhea" id="RHEA:17973"/>
        <dbReference type="ChEBI" id="CHEBI:17368"/>
        <dbReference type="ChEBI" id="CHEBI:33019"/>
        <dbReference type="ChEBI" id="CHEBI:58017"/>
        <dbReference type="ChEBI" id="CHEBI:58053"/>
        <dbReference type="EC" id="2.4.2.8"/>
    </reaction>
    <physiologicalReaction direction="right-to-left" evidence="14">
        <dbReference type="Rhea" id="RHEA:17975"/>
    </physiologicalReaction>
</comment>
<evidence type="ECO:0000256" key="12">
    <source>
        <dbReference type="ARBA" id="ARBA00022842"/>
    </source>
</evidence>
<gene>
    <name evidence="17" type="primary">hpt</name>
    <name evidence="17" type="ORF">F3059_12570</name>
</gene>
<evidence type="ECO:0000256" key="11">
    <source>
        <dbReference type="ARBA" id="ARBA00022741"/>
    </source>
</evidence>
<dbReference type="GO" id="GO:0000166">
    <property type="term" value="F:nucleotide binding"/>
    <property type="evidence" value="ECO:0007669"/>
    <property type="project" value="UniProtKB-KW"/>
</dbReference>
<comment type="catalytic activity">
    <reaction evidence="13">
        <text>GMP + diphosphate = guanine + 5-phospho-alpha-D-ribose 1-diphosphate</text>
        <dbReference type="Rhea" id="RHEA:25424"/>
        <dbReference type="ChEBI" id="CHEBI:16235"/>
        <dbReference type="ChEBI" id="CHEBI:33019"/>
        <dbReference type="ChEBI" id="CHEBI:58017"/>
        <dbReference type="ChEBI" id="CHEBI:58115"/>
        <dbReference type="EC" id="2.4.2.8"/>
    </reaction>
    <physiologicalReaction direction="right-to-left" evidence="13">
        <dbReference type="Rhea" id="RHEA:25426"/>
    </physiologicalReaction>
</comment>
<accession>A0A6N6M1Y3</accession>
<dbReference type="GO" id="GO:0046100">
    <property type="term" value="P:hypoxanthine metabolic process"/>
    <property type="evidence" value="ECO:0007669"/>
    <property type="project" value="TreeGrafter"/>
</dbReference>
<keyword evidence="11 15" id="KW-0547">Nucleotide-binding</keyword>
<dbReference type="UniPathway" id="UPA00591">
    <property type="reaction ID" value="UER00648"/>
</dbReference>
<dbReference type="RefSeq" id="WP_151169912.1">
    <property type="nucleotide sequence ID" value="NZ_WACR01000012.1"/>
</dbReference>
<dbReference type="Gene3D" id="3.40.50.2020">
    <property type="match status" value="1"/>
</dbReference>
<evidence type="ECO:0000256" key="13">
    <source>
        <dbReference type="ARBA" id="ARBA00048811"/>
    </source>
</evidence>
<dbReference type="GO" id="GO:0006178">
    <property type="term" value="P:guanine salvage"/>
    <property type="evidence" value="ECO:0007669"/>
    <property type="project" value="TreeGrafter"/>
</dbReference>
<proteinExistence type="inferred from homology"/>
<evidence type="ECO:0000256" key="14">
    <source>
        <dbReference type="ARBA" id="ARBA00049402"/>
    </source>
</evidence>
<reference evidence="17 18" key="1">
    <citation type="submission" date="2019-09" db="EMBL/GenBank/DDBJ databases">
        <title>Genomes of Cryomorphaceae.</title>
        <authorList>
            <person name="Bowman J.P."/>
        </authorList>
    </citation>
    <scope>NUCLEOTIDE SEQUENCE [LARGE SCALE GENOMIC DNA]</scope>
    <source>
        <strain evidence="17 18">KCTC 52047</strain>
    </source>
</reference>
<keyword evidence="18" id="KW-1185">Reference proteome</keyword>
<dbReference type="Pfam" id="PF00156">
    <property type="entry name" value="Pribosyltran"/>
    <property type="match status" value="1"/>
</dbReference>
<evidence type="ECO:0000259" key="16">
    <source>
        <dbReference type="Pfam" id="PF00156"/>
    </source>
</evidence>
<dbReference type="InterPro" id="IPR029057">
    <property type="entry name" value="PRTase-like"/>
</dbReference>
<evidence type="ECO:0000256" key="15">
    <source>
        <dbReference type="RuleBase" id="RU364099"/>
    </source>
</evidence>
<dbReference type="PANTHER" id="PTHR43340:SF1">
    <property type="entry name" value="HYPOXANTHINE PHOSPHORIBOSYLTRANSFERASE"/>
    <property type="match status" value="1"/>
</dbReference>
<dbReference type="GO" id="GO:0005829">
    <property type="term" value="C:cytosol"/>
    <property type="evidence" value="ECO:0007669"/>
    <property type="project" value="TreeGrafter"/>
</dbReference>
<dbReference type="PANTHER" id="PTHR43340">
    <property type="entry name" value="HYPOXANTHINE-GUANINE PHOSPHORIBOSYLTRANSFERASE"/>
    <property type="match status" value="1"/>
</dbReference>
<dbReference type="EMBL" id="WACR01000012">
    <property type="protein sequence ID" value="KAB1062168.1"/>
    <property type="molecule type" value="Genomic_DNA"/>
</dbReference>
<keyword evidence="8 15" id="KW-0808">Transferase</keyword>